<organism evidence="1 2">
    <name type="scientific">Sipha flava</name>
    <name type="common">yellow sugarcane aphid</name>
    <dbReference type="NCBI Taxonomy" id="143950"/>
    <lineage>
        <taxon>Eukaryota</taxon>
        <taxon>Metazoa</taxon>
        <taxon>Ecdysozoa</taxon>
        <taxon>Arthropoda</taxon>
        <taxon>Hexapoda</taxon>
        <taxon>Insecta</taxon>
        <taxon>Pterygota</taxon>
        <taxon>Neoptera</taxon>
        <taxon>Paraneoptera</taxon>
        <taxon>Hemiptera</taxon>
        <taxon>Sternorrhyncha</taxon>
        <taxon>Aphidomorpha</taxon>
        <taxon>Aphidoidea</taxon>
        <taxon>Aphididae</taxon>
        <taxon>Sipha</taxon>
    </lineage>
</organism>
<dbReference type="PANTHER" id="PTHR11232:SF57">
    <property type="entry name" value="RE46159P"/>
    <property type="match status" value="1"/>
</dbReference>
<keyword evidence="1" id="KW-1185">Reference proteome</keyword>
<gene>
    <name evidence="2" type="primary">LOC112680877</name>
</gene>
<dbReference type="InterPro" id="IPR051133">
    <property type="entry name" value="Adapter_Engulfment-Domain"/>
</dbReference>
<evidence type="ECO:0000313" key="2">
    <source>
        <dbReference type="RefSeq" id="XP_025406886.1"/>
    </source>
</evidence>
<sequence>MMDEDIRYQRLPQSFSVRELGSSEAKGLWGIKHTRKPVDFMVAKAKTSPNPLPPQVELRITEGGCEIIGNKFKKKFPIHTVSYGVQDLVYTRVFCMIVVKEQISTDRKPFDCVAFVCESRQAARNLTYALATAFQAYSRKVRNTGASKSRFAIDLRTSDELEMDLKKIDSEA</sequence>
<protein>
    <submittedName>
        <fullName evidence="2">Uncharacterized protein LOC112680877</fullName>
    </submittedName>
</protein>
<dbReference type="AlphaFoldDB" id="A0A8B8F8C2"/>
<proteinExistence type="predicted"/>
<dbReference type="SUPFAM" id="SSF50729">
    <property type="entry name" value="PH domain-like"/>
    <property type="match status" value="1"/>
</dbReference>
<dbReference type="CDD" id="cd13160">
    <property type="entry name" value="PTB_LDLRAP_insect-like"/>
    <property type="match status" value="1"/>
</dbReference>
<reference evidence="2" key="1">
    <citation type="submission" date="2025-08" db="UniProtKB">
        <authorList>
            <consortium name="RefSeq"/>
        </authorList>
    </citation>
    <scope>IDENTIFICATION</scope>
    <source>
        <tissue evidence="2">Whole body</tissue>
    </source>
</reference>
<dbReference type="InterPro" id="IPR011993">
    <property type="entry name" value="PH-like_dom_sf"/>
</dbReference>
<dbReference type="GeneID" id="112680877"/>
<dbReference type="OrthoDB" id="9994289at2759"/>
<name>A0A8B8F8C2_9HEMI</name>
<dbReference type="RefSeq" id="XP_025406886.1">
    <property type="nucleotide sequence ID" value="XM_025551101.1"/>
</dbReference>
<dbReference type="Proteomes" id="UP000694846">
    <property type="component" value="Unplaced"/>
</dbReference>
<dbReference type="PANTHER" id="PTHR11232">
    <property type="entry name" value="PHOSPHOTYROSINE INTERACTION DOMAIN-CONTAINING FAMILY MEMBER"/>
    <property type="match status" value="1"/>
</dbReference>
<evidence type="ECO:0000313" key="1">
    <source>
        <dbReference type="Proteomes" id="UP000694846"/>
    </source>
</evidence>
<dbReference type="Gene3D" id="2.30.29.30">
    <property type="entry name" value="Pleckstrin-homology domain (PH domain)/Phosphotyrosine-binding domain (PTB)"/>
    <property type="match status" value="1"/>
</dbReference>
<accession>A0A8B8F8C2</accession>